<evidence type="ECO:0000313" key="1">
    <source>
        <dbReference type="EMBL" id="KAH0572851.1"/>
    </source>
</evidence>
<evidence type="ECO:0000313" key="3">
    <source>
        <dbReference type="Proteomes" id="UP000018208"/>
    </source>
</evidence>
<dbReference type="KEGG" id="ssao:94298989"/>
<reference evidence="1" key="1">
    <citation type="journal article" date="2014" name="PLoS Genet.">
        <title>The Genome of Spironucleus salmonicida Highlights a Fish Pathogen Adapted to Fluctuating Environments.</title>
        <authorList>
            <person name="Xu F."/>
            <person name="Jerlstrom-Hultqvist J."/>
            <person name="Einarsson E."/>
            <person name="Astvaldsson A."/>
            <person name="Svard S.G."/>
            <person name="Andersson J.O."/>
        </authorList>
    </citation>
    <scope>NUCLEOTIDE SEQUENCE</scope>
    <source>
        <strain evidence="1">ATCC 50377</strain>
    </source>
</reference>
<dbReference type="EMBL" id="AUWU02000005">
    <property type="protein sequence ID" value="KAH0572851.1"/>
    <property type="molecule type" value="Genomic_DNA"/>
</dbReference>
<protein>
    <submittedName>
        <fullName evidence="1">Uncharacterized protein</fullName>
    </submittedName>
</protein>
<name>A0A9P8LRG7_9EUKA</name>
<dbReference type="EMBL" id="AUWU02000005">
    <property type="protein sequence ID" value="KAH0572858.1"/>
    <property type="molecule type" value="Genomic_DNA"/>
</dbReference>
<dbReference type="RefSeq" id="XP_067763624.1">
    <property type="nucleotide sequence ID" value="XM_067908803.1"/>
</dbReference>
<proteinExistence type="predicted"/>
<organism evidence="1 3">
    <name type="scientific">Spironucleus salmonicida</name>
    <dbReference type="NCBI Taxonomy" id="348837"/>
    <lineage>
        <taxon>Eukaryota</taxon>
        <taxon>Metamonada</taxon>
        <taxon>Diplomonadida</taxon>
        <taxon>Hexamitidae</taxon>
        <taxon>Hexamitinae</taxon>
        <taxon>Spironucleus</taxon>
    </lineage>
</organism>
<gene>
    <name evidence="1" type="ORF">SS50377_24966</name>
    <name evidence="2" type="ORF">SS50377_24973</name>
</gene>
<sequence length="82" mass="9222">MHRPLLEFIAARTGTLPVLLHADAKLLDAAFREVVRRYSLVYISDATGVSVPRIRRLHGMTAAQGRCQRACGLLRRLARRLV</sequence>
<comment type="caution">
    <text evidence="1">The sequence shown here is derived from an EMBL/GenBank/DDBJ whole genome shotgun (WGS) entry which is preliminary data.</text>
</comment>
<dbReference type="AlphaFoldDB" id="A0A9P8LRG7"/>
<keyword evidence="3" id="KW-1185">Reference proteome</keyword>
<accession>A0A9P8LRG7</accession>
<dbReference type="GeneID" id="94298989"/>
<reference evidence="1" key="2">
    <citation type="submission" date="2020-12" db="EMBL/GenBank/DDBJ databases">
        <title>New Spironucleus salmonicida genome in near-complete chromosomes.</title>
        <authorList>
            <person name="Xu F."/>
            <person name="Kurt Z."/>
            <person name="Jimenez-Gonzalez A."/>
            <person name="Astvaldsson A."/>
            <person name="Andersson J.O."/>
            <person name="Svard S.G."/>
        </authorList>
    </citation>
    <scope>NUCLEOTIDE SEQUENCE</scope>
    <source>
        <strain evidence="1">ATCC 50377</strain>
    </source>
</reference>
<evidence type="ECO:0000313" key="2">
    <source>
        <dbReference type="EMBL" id="KAH0572858.1"/>
    </source>
</evidence>
<dbReference type="Proteomes" id="UP000018208">
    <property type="component" value="Unassembled WGS sequence"/>
</dbReference>